<evidence type="ECO:0000313" key="3">
    <source>
        <dbReference type="Proteomes" id="UP000729357"/>
    </source>
</evidence>
<keyword evidence="3" id="KW-1185">Reference proteome</keyword>
<reference evidence="2" key="1">
    <citation type="journal article" date="2021" name="J Fungi (Basel)">
        <title>Virulence traits and population genomics of the black yeast Aureobasidium melanogenum.</title>
        <authorList>
            <person name="Cernosa A."/>
            <person name="Sun X."/>
            <person name="Gostincar C."/>
            <person name="Fang C."/>
            <person name="Gunde-Cimerman N."/>
            <person name="Song Z."/>
        </authorList>
    </citation>
    <scope>NUCLEOTIDE SEQUENCE</scope>
    <source>
        <strain evidence="2">EXF-9298</strain>
    </source>
</reference>
<evidence type="ECO:0000313" key="2">
    <source>
        <dbReference type="EMBL" id="KAG9937878.1"/>
    </source>
</evidence>
<evidence type="ECO:0000256" key="1">
    <source>
        <dbReference type="SAM" id="Phobius"/>
    </source>
</evidence>
<protein>
    <submittedName>
        <fullName evidence="2">Uncharacterized protein</fullName>
    </submittedName>
</protein>
<proteinExistence type="predicted"/>
<feature type="transmembrane region" description="Helical" evidence="1">
    <location>
        <begin position="15"/>
        <end position="35"/>
    </location>
</feature>
<accession>A0A9P8F5W7</accession>
<dbReference type="EMBL" id="JAHFXS010005857">
    <property type="protein sequence ID" value="KAG9937878.1"/>
    <property type="molecule type" value="Genomic_DNA"/>
</dbReference>
<dbReference type="AlphaFoldDB" id="A0A9P8F5W7"/>
<keyword evidence="1" id="KW-0472">Membrane</keyword>
<sequence>MSSTWIDQVRSSHNLQLAATAVASGLLVGSAILGLQKAKQQYRVSDLKSSIPDLDKDENVIQ</sequence>
<feature type="non-terminal residue" evidence="2">
    <location>
        <position position="62"/>
    </location>
</feature>
<name>A0A9P8F5W7_AURME</name>
<keyword evidence="1" id="KW-0812">Transmembrane</keyword>
<organism evidence="2 3">
    <name type="scientific">Aureobasidium melanogenum</name>
    <name type="common">Aureobasidium pullulans var. melanogenum</name>
    <dbReference type="NCBI Taxonomy" id="46634"/>
    <lineage>
        <taxon>Eukaryota</taxon>
        <taxon>Fungi</taxon>
        <taxon>Dikarya</taxon>
        <taxon>Ascomycota</taxon>
        <taxon>Pezizomycotina</taxon>
        <taxon>Dothideomycetes</taxon>
        <taxon>Dothideomycetidae</taxon>
        <taxon>Dothideales</taxon>
        <taxon>Saccotheciaceae</taxon>
        <taxon>Aureobasidium</taxon>
    </lineage>
</organism>
<comment type="caution">
    <text evidence="2">The sequence shown here is derived from an EMBL/GenBank/DDBJ whole genome shotgun (WGS) entry which is preliminary data.</text>
</comment>
<reference evidence="2" key="2">
    <citation type="submission" date="2021-08" db="EMBL/GenBank/DDBJ databases">
        <authorList>
            <person name="Gostincar C."/>
            <person name="Sun X."/>
            <person name="Song Z."/>
            <person name="Gunde-Cimerman N."/>
        </authorList>
    </citation>
    <scope>NUCLEOTIDE SEQUENCE</scope>
    <source>
        <strain evidence="2">EXF-9298</strain>
    </source>
</reference>
<gene>
    <name evidence="2" type="ORF">KCU98_g19700</name>
</gene>
<dbReference type="Proteomes" id="UP000729357">
    <property type="component" value="Unassembled WGS sequence"/>
</dbReference>
<keyword evidence="1" id="KW-1133">Transmembrane helix</keyword>